<keyword evidence="2" id="KW-1133">Transmembrane helix</keyword>
<reference evidence="4 5" key="1">
    <citation type="submission" date="2019-10" db="EMBL/GenBank/DDBJ databases">
        <authorList>
            <person name="Nie G."/>
            <person name="Ming H."/>
            <person name="Yi B."/>
        </authorList>
    </citation>
    <scope>NUCLEOTIDE SEQUENCE [LARGE SCALE GENOMIC DNA]</scope>
    <source>
        <strain evidence="4 5">CFH 90414</strain>
    </source>
</reference>
<evidence type="ECO:0000256" key="1">
    <source>
        <dbReference type="SAM" id="MobiDB-lite"/>
    </source>
</evidence>
<evidence type="ECO:0008006" key="6">
    <source>
        <dbReference type="Google" id="ProtNLM"/>
    </source>
</evidence>
<evidence type="ECO:0000256" key="2">
    <source>
        <dbReference type="SAM" id="Phobius"/>
    </source>
</evidence>
<dbReference type="InterPro" id="IPR013783">
    <property type="entry name" value="Ig-like_fold"/>
</dbReference>
<dbReference type="EMBL" id="WJIF01000003">
    <property type="protein sequence ID" value="MRG59829.1"/>
    <property type="molecule type" value="Genomic_DNA"/>
</dbReference>
<dbReference type="Gene3D" id="2.60.40.10">
    <property type="entry name" value="Immunoglobulins"/>
    <property type="match status" value="1"/>
</dbReference>
<dbReference type="GO" id="GO:0005975">
    <property type="term" value="P:carbohydrate metabolic process"/>
    <property type="evidence" value="ECO:0007669"/>
    <property type="project" value="UniProtKB-ARBA"/>
</dbReference>
<evidence type="ECO:0000313" key="4">
    <source>
        <dbReference type="EMBL" id="MRG59829.1"/>
    </source>
</evidence>
<organism evidence="4 5">
    <name type="scientific">Agromyces agglutinans</name>
    <dbReference type="NCBI Taxonomy" id="2662258"/>
    <lineage>
        <taxon>Bacteria</taxon>
        <taxon>Bacillati</taxon>
        <taxon>Actinomycetota</taxon>
        <taxon>Actinomycetes</taxon>
        <taxon>Micrococcales</taxon>
        <taxon>Microbacteriaceae</taxon>
        <taxon>Agromyces</taxon>
    </lineage>
</organism>
<proteinExistence type="predicted"/>
<protein>
    <recommendedName>
        <fullName evidence="6">Ig-like domain repeat protein</fullName>
    </recommendedName>
</protein>
<dbReference type="Proteomes" id="UP000431080">
    <property type="component" value="Unassembled WGS sequence"/>
</dbReference>
<gene>
    <name evidence="4" type="ORF">GE115_08105</name>
</gene>
<keyword evidence="3" id="KW-0732">Signal</keyword>
<evidence type="ECO:0000256" key="3">
    <source>
        <dbReference type="SAM" id="SignalP"/>
    </source>
</evidence>
<name>A0A6I2F5F1_9MICO</name>
<feature type="chain" id="PRO_5026048778" description="Ig-like domain repeat protein" evidence="3">
    <location>
        <begin position="29"/>
        <end position="561"/>
    </location>
</feature>
<dbReference type="Pfam" id="PF17957">
    <property type="entry name" value="Big_7"/>
    <property type="match status" value="1"/>
</dbReference>
<keyword evidence="2" id="KW-0812">Transmembrane</keyword>
<sequence>MSPKKTIAAGGVAILALAGAAVAVPAQAAPLDQWDFRETRATGHYERTAEGLHIWTEGTASSDKVAGYLKVDLPLASTLSGGLDYTAAGGGVPGAQFVVDIDGNGTGDGILVGESVYGQNWWLTGGSSAAFKALDPSGAENGGNGSEWFGTLAQWAAAAPGAKIVSVGFSLGSGVKGEGVVRAVLAGDQRYTFDAARVAPVITNVLADGAVVGGKATFTVDLADDDISYTYIELNRGGKWLTDNTKSAGSTNHGLHPKLVVDLGAYPDGAYQLKINAVDTSGLSANRVVPFTIDNTRPTLELVSPANGASFAASAGVKLDVRAADAGKLTDVVVNVYRDGKLLKSLGKQSTAGAVGWTGSWNLPTGLADGTYTLKIGTTDLAGNNRTISSSIVIDSSLGEGDGEGETEEPAAAPSLSVDTTQVKVGSALKIAGANFAAGTSITLELHSDPVVLGTAVAGEDGSIAFDAVVPASIPTGDHEIVAFFGENGELRVPITVTAADATPTAGASSTAASAGTGSAAGLADTGFEGIGLGIGALVVLLGAGVLAITALRRRVADVRD</sequence>
<feature type="region of interest" description="Disordered" evidence="1">
    <location>
        <begin position="395"/>
        <end position="416"/>
    </location>
</feature>
<keyword evidence="5" id="KW-1185">Reference proteome</keyword>
<evidence type="ECO:0000313" key="5">
    <source>
        <dbReference type="Proteomes" id="UP000431080"/>
    </source>
</evidence>
<comment type="caution">
    <text evidence="4">The sequence shown here is derived from an EMBL/GenBank/DDBJ whole genome shotgun (WGS) entry which is preliminary data.</text>
</comment>
<dbReference type="RefSeq" id="WP_153684248.1">
    <property type="nucleotide sequence ID" value="NZ_WJIF01000003.1"/>
</dbReference>
<feature type="signal peptide" evidence="3">
    <location>
        <begin position="1"/>
        <end position="28"/>
    </location>
</feature>
<accession>A0A6I2F5F1</accession>
<keyword evidence="2" id="KW-0472">Membrane</keyword>
<dbReference type="AlphaFoldDB" id="A0A6I2F5F1"/>
<feature type="transmembrane region" description="Helical" evidence="2">
    <location>
        <begin position="531"/>
        <end position="552"/>
    </location>
</feature>